<sequence length="68" mass="8035">MDGQFNLDFNPWKEKQEHEDELRAQELKKNPGSNKFLEKYDRLVGKETGKEAARILEVNKQFGFGMYL</sequence>
<organism evidence="2 3">
    <name type="scientific">Portunus trituberculatus</name>
    <name type="common">Swimming crab</name>
    <name type="synonym">Neptunus trituberculatus</name>
    <dbReference type="NCBI Taxonomy" id="210409"/>
    <lineage>
        <taxon>Eukaryota</taxon>
        <taxon>Metazoa</taxon>
        <taxon>Ecdysozoa</taxon>
        <taxon>Arthropoda</taxon>
        <taxon>Crustacea</taxon>
        <taxon>Multicrustacea</taxon>
        <taxon>Malacostraca</taxon>
        <taxon>Eumalacostraca</taxon>
        <taxon>Eucarida</taxon>
        <taxon>Decapoda</taxon>
        <taxon>Pleocyemata</taxon>
        <taxon>Brachyura</taxon>
        <taxon>Eubrachyura</taxon>
        <taxon>Portunoidea</taxon>
        <taxon>Portunidae</taxon>
        <taxon>Portuninae</taxon>
        <taxon>Portunus</taxon>
    </lineage>
</organism>
<evidence type="ECO:0000313" key="3">
    <source>
        <dbReference type="Proteomes" id="UP000324222"/>
    </source>
</evidence>
<accession>A0A5B7HJG7</accession>
<reference evidence="2 3" key="1">
    <citation type="submission" date="2019-05" db="EMBL/GenBank/DDBJ databases">
        <title>Another draft genome of Portunus trituberculatus and its Hox gene families provides insights of decapod evolution.</title>
        <authorList>
            <person name="Jeong J.-H."/>
            <person name="Song I."/>
            <person name="Kim S."/>
            <person name="Choi T."/>
            <person name="Kim D."/>
            <person name="Ryu S."/>
            <person name="Kim W."/>
        </authorList>
    </citation>
    <scope>NUCLEOTIDE SEQUENCE [LARGE SCALE GENOMIC DNA]</scope>
    <source>
        <tissue evidence="2">Muscle</tissue>
    </source>
</reference>
<feature type="compositionally biased region" description="Basic and acidic residues" evidence="1">
    <location>
        <begin position="11"/>
        <end position="20"/>
    </location>
</feature>
<dbReference type="OrthoDB" id="5979509at2759"/>
<comment type="caution">
    <text evidence="2">The sequence shown here is derived from an EMBL/GenBank/DDBJ whole genome shotgun (WGS) entry which is preliminary data.</text>
</comment>
<dbReference type="AlphaFoldDB" id="A0A5B7HJG7"/>
<keyword evidence="3" id="KW-1185">Reference proteome</keyword>
<dbReference type="EMBL" id="VSRR010028297">
    <property type="protein sequence ID" value="MPC68734.1"/>
    <property type="molecule type" value="Genomic_DNA"/>
</dbReference>
<gene>
    <name evidence="2" type="ORF">E2C01_062941</name>
</gene>
<protein>
    <submittedName>
        <fullName evidence="2">Uncharacterized protein</fullName>
    </submittedName>
</protein>
<dbReference type="Proteomes" id="UP000324222">
    <property type="component" value="Unassembled WGS sequence"/>
</dbReference>
<proteinExistence type="predicted"/>
<evidence type="ECO:0000313" key="2">
    <source>
        <dbReference type="EMBL" id="MPC68734.1"/>
    </source>
</evidence>
<feature type="region of interest" description="Disordered" evidence="1">
    <location>
        <begin position="1"/>
        <end position="20"/>
    </location>
</feature>
<name>A0A5B7HJG7_PORTR</name>
<evidence type="ECO:0000256" key="1">
    <source>
        <dbReference type="SAM" id="MobiDB-lite"/>
    </source>
</evidence>